<accession>A0A9D2I6V9</accession>
<evidence type="ECO:0000256" key="1">
    <source>
        <dbReference type="SAM" id="MobiDB-lite"/>
    </source>
</evidence>
<gene>
    <name evidence="2" type="ORF">H9717_13185</name>
</gene>
<dbReference type="Pfam" id="PF09581">
    <property type="entry name" value="Spore_III_AF"/>
    <property type="match status" value="1"/>
</dbReference>
<reference evidence="2" key="1">
    <citation type="journal article" date="2021" name="PeerJ">
        <title>Extensive microbial diversity within the chicken gut microbiome revealed by metagenomics and culture.</title>
        <authorList>
            <person name="Gilroy R."/>
            <person name="Ravi A."/>
            <person name="Getino M."/>
            <person name="Pursley I."/>
            <person name="Horton D.L."/>
            <person name="Alikhan N.F."/>
            <person name="Baker D."/>
            <person name="Gharbi K."/>
            <person name="Hall N."/>
            <person name="Watson M."/>
            <person name="Adriaenssens E.M."/>
            <person name="Foster-Nyarko E."/>
            <person name="Jarju S."/>
            <person name="Secka A."/>
            <person name="Antonio M."/>
            <person name="Oren A."/>
            <person name="Chaudhuri R.R."/>
            <person name="La Ragione R."/>
            <person name="Hildebrand F."/>
            <person name="Pallen M.J."/>
        </authorList>
    </citation>
    <scope>NUCLEOTIDE SEQUENCE</scope>
    <source>
        <strain evidence="2">CHK179-7159</strain>
    </source>
</reference>
<sequence length="210" mass="22467">MKSITIFLLACQVILRFLPNGGYEKYARIIIGVMVLSRLALPLLSLGGFDAQAVFSDALSGYEQEMSRIEDEVEQAALKEGNYAQAGLLETLSERLSETCREKGIRLTSAAVTADGILHLTVGKADSGTGADSGQRAEDERIGEIEVGQIRVGQTGGEDGGRTQAAPGEDASGKTVTDAEADETSAEELRRSFAQILDMKPENLEVIWDG</sequence>
<protein>
    <submittedName>
        <fullName evidence="2">Stage III sporulation protein AF</fullName>
    </submittedName>
</protein>
<dbReference type="EMBL" id="DWYY01000144">
    <property type="protein sequence ID" value="HJA94040.1"/>
    <property type="molecule type" value="Genomic_DNA"/>
</dbReference>
<reference evidence="2" key="2">
    <citation type="submission" date="2021-04" db="EMBL/GenBank/DDBJ databases">
        <authorList>
            <person name="Gilroy R."/>
        </authorList>
    </citation>
    <scope>NUCLEOTIDE SEQUENCE</scope>
    <source>
        <strain evidence="2">CHK179-7159</strain>
    </source>
</reference>
<feature type="region of interest" description="Disordered" evidence="1">
    <location>
        <begin position="152"/>
        <end position="187"/>
    </location>
</feature>
<proteinExistence type="predicted"/>
<evidence type="ECO:0000313" key="2">
    <source>
        <dbReference type="EMBL" id="HJA94040.1"/>
    </source>
</evidence>
<dbReference type="InterPro" id="IPR014245">
    <property type="entry name" value="Spore_III_AF"/>
</dbReference>
<dbReference type="AlphaFoldDB" id="A0A9D2I6V9"/>
<comment type="caution">
    <text evidence="2">The sequence shown here is derived from an EMBL/GenBank/DDBJ whole genome shotgun (WGS) entry which is preliminary data.</text>
</comment>
<name>A0A9D2I6V9_9FIRM</name>
<dbReference type="Proteomes" id="UP000886858">
    <property type="component" value="Unassembled WGS sequence"/>
</dbReference>
<evidence type="ECO:0000313" key="3">
    <source>
        <dbReference type="Proteomes" id="UP000886858"/>
    </source>
</evidence>
<organism evidence="2 3">
    <name type="scientific">Candidatus Eisenbergiella merdipullorum</name>
    <dbReference type="NCBI Taxonomy" id="2838553"/>
    <lineage>
        <taxon>Bacteria</taxon>
        <taxon>Bacillati</taxon>
        <taxon>Bacillota</taxon>
        <taxon>Clostridia</taxon>
        <taxon>Lachnospirales</taxon>
        <taxon>Lachnospiraceae</taxon>
        <taxon>Eisenbergiella</taxon>
    </lineage>
</organism>